<sequence>MNYHKHPTAIVESDTIGEGSRIWHFVHVREGALVGKNCNIGKSVYVDTDVKIGDNVKIQNFVSIYKGVKINDDVFVGPSVVFTNDLYPRAFIWEDEKIVPTVVEKGASIGANSTIICGVTIGEYAMVGAGSVVTKDVAPFGLVFGNPARLKGFVCYCGKRLSRSIESEGEMVLYECECGKKVEIKRVKNDA</sequence>
<dbReference type="Proteomes" id="UP000177053">
    <property type="component" value="Unassembled WGS sequence"/>
</dbReference>
<gene>
    <name evidence="3" type="ORF">A2Z22_01785</name>
</gene>
<evidence type="ECO:0000256" key="1">
    <source>
        <dbReference type="ARBA" id="ARBA00022679"/>
    </source>
</evidence>
<accession>A0A1F7X824</accession>
<dbReference type="InterPro" id="IPR011004">
    <property type="entry name" value="Trimer_LpxA-like_sf"/>
</dbReference>
<dbReference type="PANTHER" id="PTHR43300:SF4">
    <property type="entry name" value="ACYL-[ACYL-CARRIER-PROTEIN]--UDP-N-ACETYLGLUCOSAMINE O-ACYLTRANSFERASE"/>
    <property type="match status" value="1"/>
</dbReference>
<comment type="caution">
    <text evidence="3">The sequence shown here is derived from an EMBL/GenBank/DDBJ whole genome shotgun (WGS) entry which is preliminary data.</text>
</comment>
<keyword evidence="2" id="KW-0677">Repeat</keyword>
<evidence type="ECO:0000313" key="4">
    <source>
        <dbReference type="Proteomes" id="UP000177053"/>
    </source>
</evidence>
<dbReference type="PANTHER" id="PTHR43300">
    <property type="entry name" value="ACETYLTRANSFERASE"/>
    <property type="match status" value="1"/>
</dbReference>
<evidence type="ECO:0000256" key="2">
    <source>
        <dbReference type="ARBA" id="ARBA00022737"/>
    </source>
</evidence>
<dbReference type="Gene3D" id="2.160.10.10">
    <property type="entry name" value="Hexapeptide repeat proteins"/>
    <property type="match status" value="1"/>
</dbReference>
<dbReference type="SUPFAM" id="SSF51161">
    <property type="entry name" value="Trimeric LpxA-like enzymes"/>
    <property type="match status" value="1"/>
</dbReference>
<keyword evidence="1 3" id="KW-0808">Transferase</keyword>
<proteinExistence type="predicted"/>
<dbReference type="InterPro" id="IPR001451">
    <property type="entry name" value="Hexapep"/>
</dbReference>
<evidence type="ECO:0000313" key="3">
    <source>
        <dbReference type="EMBL" id="OGM11197.1"/>
    </source>
</evidence>
<dbReference type="EMBL" id="MGFS01000024">
    <property type="protein sequence ID" value="OGM11197.1"/>
    <property type="molecule type" value="Genomic_DNA"/>
</dbReference>
<dbReference type="PROSITE" id="PS00101">
    <property type="entry name" value="HEXAPEP_TRANSFERASES"/>
    <property type="match status" value="1"/>
</dbReference>
<name>A0A1F7X824_9BACT</name>
<dbReference type="AlphaFoldDB" id="A0A1F7X824"/>
<dbReference type="GO" id="GO:0016740">
    <property type="term" value="F:transferase activity"/>
    <property type="evidence" value="ECO:0007669"/>
    <property type="project" value="UniProtKB-KW"/>
</dbReference>
<reference evidence="3 4" key="1">
    <citation type="journal article" date="2016" name="Nat. Commun.">
        <title>Thousands of microbial genomes shed light on interconnected biogeochemical processes in an aquifer system.</title>
        <authorList>
            <person name="Anantharaman K."/>
            <person name="Brown C.T."/>
            <person name="Hug L.A."/>
            <person name="Sharon I."/>
            <person name="Castelle C.J."/>
            <person name="Probst A.J."/>
            <person name="Thomas B.C."/>
            <person name="Singh A."/>
            <person name="Wilkins M.J."/>
            <person name="Karaoz U."/>
            <person name="Brodie E.L."/>
            <person name="Williams K.H."/>
            <person name="Hubbard S.S."/>
            <person name="Banfield J.F."/>
        </authorList>
    </citation>
    <scope>NUCLEOTIDE SEQUENCE [LARGE SCALE GENOMIC DNA]</scope>
</reference>
<dbReference type="InterPro" id="IPR018357">
    <property type="entry name" value="Hexapep_transf_CS"/>
</dbReference>
<dbReference type="Pfam" id="PF00132">
    <property type="entry name" value="Hexapep"/>
    <property type="match status" value="3"/>
</dbReference>
<organism evidence="3 4">
    <name type="scientific">Candidatus Woesebacteria bacterium RBG_16_34_12</name>
    <dbReference type="NCBI Taxonomy" id="1802480"/>
    <lineage>
        <taxon>Bacteria</taxon>
        <taxon>Candidatus Woeseibacteriota</taxon>
    </lineage>
</organism>
<dbReference type="InterPro" id="IPR050179">
    <property type="entry name" value="Trans_hexapeptide_repeat"/>
</dbReference>
<dbReference type="CDD" id="cd03358">
    <property type="entry name" value="LbH_WxcM_N_like"/>
    <property type="match status" value="1"/>
</dbReference>
<protein>
    <submittedName>
        <fullName evidence="3">Acetyltransferase</fullName>
    </submittedName>
</protein>